<keyword evidence="2" id="KW-1185">Reference proteome</keyword>
<dbReference type="AlphaFoldDB" id="A0A328E0A5"/>
<dbReference type="EMBL" id="NQVE01000050">
    <property type="protein sequence ID" value="RAL51425.1"/>
    <property type="molecule type" value="Genomic_DNA"/>
</dbReference>
<evidence type="ECO:0000313" key="1">
    <source>
        <dbReference type="EMBL" id="RAL51425.1"/>
    </source>
</evidence>
<gene>
    <name evidence="1" type="ORF">DM860_010927</name>
</gene>
<proteinExistence type="predicted"/>
<sequence length="105" mass="11523">MECSLAGLGVGGSTLVPFPNCYGVSSTKLSSMIMGHSKPNSLFLLQLLSIQRSRNIPHDFFPSALVSSSTNNSPFFHIQFPGTRNRSNHPAVKHDFQIYGQNSRI</sequence>
<accession>A0A328E0A5</accession>
<dbReference type="Proteomes" id="UP000249390">
    <property type="component" value="Unassembled WGS sequence"/>
</dbReference>
<protein>
    <submittedName>
        <fullName evidence="1">Uncharacterized protein</fullName>
    </submittedName>
</protein>
<evidence type="ECO:0000313" key="2">
    <source>
        <dbReference type="Proteomes" id="UP000249390"/>
    </source>
</evidence>
<reference evidence="1 2" key="1">
    <citation type="submission" date="2018-06" db="EMBL/GenBank/DDBJ databases">
        <title>The Genome of Cuscuta australis (Dodder) Provides Insight into the Evolution of Plant Parasitism.</title>
        <authorList>
            <person name="Liu H."/>
        </authorList>
    </citation>
    <scope>NUCLEOTIDE SEQUENCE [LARGE SCALE GENOMIC DNA]</scope>
    <source>
        <strain evidence="2">cv. Yunnan</strain>
        <tissue evidence="1">Vines</tissue>
    </source>
</reference>
<organism evidence="1 2">
    <name type="scientific">Cuscuta australis</name>
    <dbReference type="NCBI Taxonomy" id="267555"/>
    <lineage>
        <taxon>Eukaryota</taxon>
        <taxon>Viridiplantae</taxon>
        <taxon>Streptophyta</taxon>
        <taxon>Embryophyta</taxon>
        <taxon>Tracheophyta</taxon>
        <taxon>Spermatophyta</taxon>
        <taxon>Magnoliopsida</taxon>
        <taxon>eudicotyledons</taxon>
        <taxon>Gunneridae</taxon>
        <taxon>Pentapetalae</taxon>
        <taxon>asterids</taxon>
        <taxon>lamiids</taxon>
        <taxon>Solanales</taxon>
        <taxon>Convolvulaceae</taxon>
        <taxon>Cuscuteae</taxon>
        <taxon>Cuscuta</taxon>
        <taxon>Cuscuta subgen. Grammica</taxon>
        <taxon>Cuscuta sect. Cleistogrammica</taxon>
    </lineage>
</organism>
<name>A0A328E0A5_9ASTE</name>
<comment type="caution">
    <text evidence="1">The sequence shown here is derived from an EMBL/GenBank/DDBJ whole genome shotgun (WGS) entry which is preliminary data.</text>
</comment>